<name>A0A2B7X9Y1_POLH7</name>
<feature type="chain" id="PRO_5012292943" evidence="2">
    <location>
        <begin position="23"/>
        <end position="397"/>
    </location>
</feature>
<evidence type="ECO:0000256" key="2">
    <source>
        <dbReference type="SAM" id="SignalP"/>
    </source>
</evidence>
<dbReference type="Proteomes" id="UP000224634">
    <property type="component" value="Unassembled WGS sequence"/>
</dbReference>
<keyword evidence="2" id="KW-0732">Signal</keyword>
<dbReference type="EMBL" id="PDNA01000160">
    <property type="protein sequence ID" value="PGH08454.1"/>
    <property type="molecule type" value="Genomic_DNA"/>
</dbReference>
<sequence length="397" mass="44864">MHSSFWHSYVLWAVFLLSLASSELLPHDDNLLRADAFPLQKKWSPSLLHQRDGEVLSCERLCGDAFGQSDKALRKRSNSSSFDESDVQLNYLTKRATQLLALQGKQRKDLAAWIAQRVQHGNDVRLIFDQARDGPIILTDNKGFKRPFGYPTSVFTELGVEPVAWGNIALVGCTLVFLVKEPTDKDPVGAMYMAHIWEAPGFGAPTGFPMDAAGNLQFDKKQIKILDPQFDNWGPKFFEHGFPHDFVEKNDPLPQRQPSLTEHKDKLRGAKGFIMAPKNKDKYITANIPKYEREIAAIKGTISNIVDDVEWHNEYLYDPIRQLEDDRVETEYFGRAILEYSPDDGGNRVAMLLMEDGGEKKRYNPTGAGGPFFFKMDPPPADDKVDPPGDDEMDVDE</sequence>
<keyword evidence="4" id="KW-1185">Reference proteome</keyword>
<gene>
    <name evidence="3" type="ORF">AJ80_07853</name>
</gene>
<feature type="signal peptide" evidence="2">
    <location>
        <begin position="1"/>
        <end position="22"/>
    </location>
</feature>
<dbReference type="AlphaFoldDB" id="A0A2B7X9Y1"/>
<protein>
    <submittedName>
        <fullName evidence="3">Uncharacterized protein</fullName>
    </submittedName>
</protein>
<evidence type="ECO:0000313" key="4">
    <source>
        <dbReference type="Proteomes" id="UP000224634"/>
    </source>
</evidence>
<evidence type="ECO:0000313" key="3">
    <source>
        <dbReference type="EMBL" id="PGH08454.1"/>
    </source>
</evidence>
<evidence type="ECO:0000256" key="1">
    <source>
        <dbReference type="SAM" id="MobiDB-lite"/>
    </source>
</evidence>
<accession>A0A2B7X9Y1</accession>
<feature type="region of interest" description="Disordered" evidence="1">
    <location>
        <begin position="363"/>
        <end position="397"/>
    </location>
</feature>
<reference evidence="3 4" key="1">
    <citation type="submission" date="2017-10" db="EMBL/GenBank/DDBJ databases">
        <title>Comparative genomics in systemic dimorphic fungi from Ajellomycetaceae.</title>
        <authorList>
            <person name="Munoz J.F."/>
            <person name="Mcewen J.G."/>
            <person name="Clay O.K."/>
            <person name="Cuomo C.A."/>
        </authorList>
    </citation>
    <scope>NUCLEOTIDE SEQUENCE [LARGE SCALE GENOMIC DNA]</scope>
    <source>
        <strain evidence="3 4">UAMH7299</strain>
    </source>
</reference>
<organism evidence="3 4">
    <name type="scientific">Polytolypa hystricis (strain UAMH7299)</name>
    <dbReference type="NCBI Taxonomy" id="1447883"/>
    <lineage>
        <taxon>Eukaryota</taxon>
        <taxon>Fungi</taxon>
        <taxon>Dikarya</taxon>
        <taxon>Ascomycota</taxon>
        <taxon>Pezizomycotina</taxon>
        <taxon>Eurotiomycetes</taxon>
        <taxon>Eurotiomycetidae</taxon>
        <taxon>Onygenales</taxon>
        <taxon>Onygenales incertae sedis</taxon>
        <taxon>Polytolypa</taxon>
    </lineage>
</organism>
<feature type="compositionally biased region" description="Acidic residues" evidence="1">
    <location>
        <begin position="388"/>
        <end position="397"/>
    </location>
</feature>
<comment type="caution">
    <text evidence="3">The sequence shown here is derived from an EMBL/GenBank/DDBJ whole genome shotgun (WGS) entry which is preliminary data.</text>
</comment>
<proteinExistence type="predicted"/>
<dbReference type="OrthoDB" id="3793768at2759"/>